<keyword evidence="1" id="KW-0812">Transmembrane</keyword>
<sequence>MAIQFVPVLAALAVLAVYAWRRTDSYLPGALLAGLMATWYMVAGTATHFAG</sequence>
<keyword evidence="1" id="KW-0472">Membrane</keyword>
<organism evidence="2">
    <name type="scientific">Phenylobacterium glaciei</name>
    <dbReference type="NCBI Taxonomy" id="2803784"/>
    <lineage>
        <taxon>Bacteria</taxon>
        <taxon>Pseudomonadati</taxon>
        <taxon>Pseudomonadota</taxon>
        <taxon>Alphaproteobacteria</taxon>
        <taxon>Caulobacterales</taxon>
        <taxon>Caulobacteraceae</taxon>
        <taxon>Phenylobacterium</taxon>
    </lineage>
</organism>
<evidence type="ECO:0000313" key="2">
    <source>
        <dbReference type="EMBL" id="QQZ51448.1"/>
    </source>
</evidence>
<feature type="transmembrane region" description="Helical" evidence="1">
    <location>
        <begin position="29"/>
        <end position="50"/>
    </location>
</feature>
<dbReference type="EMBL" id="CP068570">
    <property type="protein sequence ID" value="QQZ51448.1"/>
    <property type="molecule type" value="Genomic_DNA"/>
</dbReference>
<evidence type="ECO:0000256" key="1">
    <source>
        <dbReference type="SAM" id="Phobius"/>
    </source>
</evidence>
<reference evidence="2" key="1">
    <citation type="submission" date="2021-01" db="EMBL/GenBank/DDBJ databases">
        <title>Genome sequence of Phenylobacterium sp. 20VBR1 isolated from a valley glaceir, Ny-Alesund, Svalbard.</title>
        <authorList>
            <person name="Thomas F.A."/>
            <person name="Krishnan K.P."/>
            <person name="Sinha R.K."/>
        </authorList>
    </citation>
    <scope>NUCLEOTIDE SEQUENCE</scope>
    <source>
        <strain evidence="2">20VBR1</strain>
    </source>
</reference>
<proteinExistence type="predicted"/>
<accession>A0A974P6G3</accession>
<name>A0A974P6G3_9CAUL</name>
<keyword evidence="1" id="KW-1133">Transmembrane helix</keyword>
<gene>
    <name evidence="2" type="ORF">JKL49_10795</name>
</gene>
<protein>
    <submittedName>
        <fullName evidence="2">Uncharacterized protein</fullName>
    </submittedName>
</protein>
<dbReference type="AlphaFoldDB" id="A0A974P6G3"/>